<evidence type="ECO:0000256" key="6">
    <source>
        <dbReference type="SAM" id="MobiDB-lite"/>
    </source>
</evidence>
<dbReference type="Pfam" id="PF13086">
    <property type="entry name" value="AAA_11"/>
    <property type="match status" value="1"/>
</dbReference>
<dbReference type="Pfam" id="PF17866">
    <property type="entry name" value="AAA_lid_6"/>
    <property type="match status" value="2"/>
</dbReference>
<accession>A0AA39GMF1</accession>
<dbReference type="GO" id="GO:0016887">
    <property type="term" value="F:ATP hydrolysis activity"/>
    <property type="evidence" value="ECO:0007669"/>
    <property type="project" value="InterPro"/>
</dbReference>
<proteinExistence type="inferred from homology"/>
<dbReference type="SUPFAM" id="SSF52540">
    <property type="entry name" value="P-loop containing nucleoside triphosphate hydrolases"/>
    <property type="match status" value="4"/>
</dbReference>
<dbReference type="PRINTS" id="PR00819">
    <property type="entry name" value="CBXCFQXSUPER"/>
</dbReference>
<dbReference type="Proteomes" id="UP001175261">
    <property type="component" value="Unassembled WGS sequence"/>
</dbReference>
<dbReference type="GO" id="GO:0004386">
    <property type="term" value="F:helicase activity"/>
    <property type="evidence" value="ECO:0007669"/>
    <property type="project" value="InterPro"/>
</dbReference>
<organism evidence="8 9">
    <name type="scientific">Sarocladium strictum</name>
    <name type="common">Black bundle disease fungus</name>
    <name type="synonym">Acremonium strictum</name>
    <dbReference type="NCBI Taxonomy" id="5046"/>
    <lineage>
        <taxon>Eukaryota</taxon>
        <taxon>Fungi</taxon>
        <taxon>Dikarya</taxon>
        <taxon>Ascomycota</taxon>
        <taxon>Pezizomycotina</taxon>
        <taxon>Sordariomycetes</taxon>
        <taxon>Hypocreomycetidae</taxon>
        <taxon>Hypocreales</taxon>
        <taxon>Sarocladiaceae</taxon>
        <taxon>Sarocladium</taxon>
    </lineage>
</organism>
<gene>
    <name evidence="8" type="ORF">NLU13_3656</name>
</gene>
<evidence type="ECO:0000313" key="9">
    <source>
        <dbReference type="Proteomes" id="UP001175261"/>
    </source>
</evidence>
<dbReference type="FunFam" id="3.40.50.300:FF:001660">
    <property type="entry name" value="NF-X1 finger and helicase protein, putative"/>
    <property type="match status" value="1"/>
</dbReference>
<keyword evidence="2" id="KW-0547">Nucleotide-binding</keyword>
<dbReference type="InterPro" id="IPR027417">
    <property type="entry name" value="P-loop_NTPase"/>
</dbReference>
<dbReference type="Pfam" id="PF13087">
    <property type="entry name" value="AAA_12"/>
    <property type="match status" value="1"/>
</dbReference>
<feature type="coiled-coil region" evidence="5">
    <location>
        <begin position="702"/>
        <end position="729"/>
    </location>
</feature>
<comment type="similarity">
    <text evidence="1">Belongs to the CbxX/CfxQ family.</text>
</comment>
<protein>
    <recommendedName>
        <fullName evidence="7">AAA+ ATPase domain-containing protein</fullName>
    </recommendedName>
</protein>
<feature type="domain" description="AAA+ ATPase" evidence="7">
    <location>
        <begin position="1343"/>
        <end position="1477"/>
    </location>
</feature>
<reference evidence="8" key="1">
    <citation type="submission" date="2022-10" db="EMBL/GenBank/DDBJ databases">
        <title>Determination and structural analysis of whole genome sequence of Sarocladium strictum F4-1.</title>
        <authorList>
            <person name="Hu L."/>
            <person name="Jiang Y."/>
        </authorList>
    </citation>
    <scope>NUCLEOTIDE SEQUENCE</scope>
    <source>
        <strain evidence="8">F4-1</strain>
    </source>
</reference>
<feature type="domain" description="AAA+ ATPase" evidence="7">
    <location>
        <begin position="488"/>
        <end position="770"/>
    </location>
</feature>
<dbReference type="CDD" id="cd00009">
    <property type="entry name" value="AAA"/>
    <property type="match status" value="3"/>
</dbReference>
<keyword evidence="3" id="KW-0378">Hydrolase</keyword>
<evidence type="ECO:0000256" key="3">
    <source>
        <dbReference type="ARBA" id="ARBA00022806"/>
    </source>
</evidence>
<feature type="coiled-coil region" evidence="5">
    <location>
        <begin position="1201"/>
        <end position="1228"/>
    </location>
</feature>
<dbReference type="EMBL" id="JAPDFR010000002">
    <property type="protein sequence ID" value="KAK0390083.1"/>
    <property type="molecule type" value="Genomic_DNA"/>
</dbReference>
<evidence type="ECO:0000256" key="4">
    <source>
        <dbReference type="ARBA" id="ARBA00022840"/>
    </source>
</evidence>
<feature type="region of interest" description="Disordered" evidence="6">
    <location>
        <begin position="1247"/>
        <end position="1300"/>
    </location>
</feature>
<evidence type="ECO:0000256" key="1">
    <source>
        <dbReference type="ARBA" id="ARBA00010378"/>
    </source>
</evidence>
<feature type="domain" description="AAA+ ATPase" evidence="7">
    <location>
        <begin position="1630"/>
        <end position="1753"/>
    </location>
</feature>
<sequence>MDATKVASLKRAFKAYLDGQRSVSTLHEARIFFDATKVQDSPSECLEQIIGSKAGLKAVRQSVRLSLDRNYVRDNLFPFLWFFSDSEVQALYDGTFLQQLIMVVVSPATAWNNIVKTYREDTILHGQIESQTFAWLCYQVISHPDKDLSDLVDGIMEALDEHSLFKSPWVETKFIGYQVQNALFARNAGKDGADLTFGQGGPGGRHDNDFENFREISIFPTPDELTSTLKPFLRTAGEVAETNDAHRASCHLDNQFRLYRADFLAELKEDISAVVDDKKQGRRRGEVLGGLSLQHTELAHSDPARNPAYALDVSFTSGLALPSKLDEDGRCNYLKTNPRVLGHLNLGVLFHDKKIIAFAFIQRRAENLALIPPVVSLRFVSGSDFINAVQALLKQPRLQFAVINTPYFAYEPVLDRLKDMKEVPLQHDLFMIEQPPNPDTQGFQPTASVKDFITRCRERAAEGRKIQIVDKFYQLDEAQAAALTFALENPLAVIQGPPGTGKSFVGALIIKVLLEQASPRILVVTYTNHSTNQMLEDLCEIGIDPSLMSRLGSRFKATAKTTDMCFESQVRSSGGGLRHGQWTRINSLKNDIIQLRGDLDSALKTLSHKISLTERLWFLEFDDNKQSHQAWAAFQPPPMDESFRAVGKDGKELRAQDNLAHWRQGKKPGPFQAQLSQERKSVWDLSLDARIQLWTKWDNALRENQIEAVKNLASRIEGMQKEIDTAFNQSKYAFAATRRIIGCTTTSAAKNTDLIKAFRPTCILVEEAGEILEPHVLAALCPSTQQLVLIGDHKQLRPKCNSYALSVEHGDGYDLNRSMFERLILQGRRHETLQKQHRMAPEISQFVRSLTYPDLLDGDKTLDRPRIQGICSRVMFINLSMPEDAVSQIGDRRDPGNKGSKENKFEAEMVLKVVKYLGQQGYKSSDIVVLTPYLGQLRLLRDMLSMENDPVLNDLDSAELLRAGLLTQASANLEKSQIKLSSIDNFQGEESNIVVASLTRSNKRGDIGFMKEPERLNVLISRARNCLIMIGNMETFMKAPTGQKVWRPFFTQLKDNDFLHDGLRVRCERHTDQTTTLSVPSDFTEHCPEGGCNQTCDAALSCGIHNCERKCHLLSDHSKVSCNIMVKMNCEKGHAHSRKCSDKTAIICDVLVKMQCGKKHQYSKKCCDKRHGCPVCEEHEADLRRRVKRDLDLEKARLTRQENYRQELQQIKDEIARHERETELKDEEKQEAKSILVHRSKLEALRRAKKLSEASEGSSGDSEKQGSNTTGEAPGNEFSDGSNTTKSPARDEWESSKRNEFAKSTELDTLMSMIGLEGVKRIFLDIKSQIDVTTLQGLSVAKDRFGCTLLGNPGTGKTTVARIYGRFLTSMGALPGNAFEETTGSKLANMGVNGCQKMIDGVLNRGGGVIFIDEAYQLSSGNNPGGAAVLDFLLAEVENLRSQIVFILAGYAKQMESFFSHNPGFPSRFPLEMKFEDYSDEELRNIAARQINKRFRGRMKVEDGIHGLYCRILSRRLGRGRGKEGFGNARAVENALAKIYRNQARRIKTERNQTGQQGTSPGPAPDPLQLTKEDVIGPQPSKALFRSNAWGALQDLVGLQSVKESVQVLVDTLEANYERELVEKPIVEYSLNRVFLGNPGTGKTTVAKLYGELLAQIGILSNGEVVVKSPADFVGDVIGASEKITKGILDSTVGKVLVIDEAYGFYSGGKHNRGADVFKIAVIDTIVANVHSTPGDDRCILLLGYREEMRDMLENMNPGLSRRFPLKSAFVFEDFDPTQLATIFHSKLKKQGFGVTPKAEEVALQILERARNQPNFGNAGEVDIILDEAKVRHQKRVTAGKTKMKETLEALDFDEEYDRATKADVTHLFQGTVGCERVVGLLQGYQTTIRRMAGLSMDPKQNIPFNFLFRGPPGTGKTTTARKMGKVFYDAGILASDEVVEVSTSEIIGQYVGHTGPNVRKALDKALGKVLFIDEAYRLALDAGHFAQEALDEIVDACTKERYHKKLIIILAGYEKDINHLLTANSGLSSRFPEVIDFQALNPSSCLDLLAKDLTKKKTEVESSGNNNSMDIACLTENEVRIRLIDYLTRACQLEAWANARDVLTLSSAIFNAAIQASSSGNVEVTEEIAVLEIEAFVEEKEGRDLAKRRPQPQQPAGLPTQVERDEDPPAQPSASSAQSSGQGNRSTSPEVEDKEPQEKTDPPKPETKMPSIRDAGVSDEVWEQLQADIRDQNERDQRYQEQLRAEKKANDDLRQLIVKELIAEQEKKDEEHRARLRAEKKAIEESRRRIMKQIAEEKKKREEEAKMREKLDQRGLCPMGFQWIRQAGGWRCAGGSHWISDAHASML</sequence>
<feature type="compositionally biased region" description="Low complexity" evidence="6">
    <location>
        <begin position="2173"/>
        <end position="2184"/>
    </location>
</feature>
<dbReference type="PANTHER" id="PTHR43392:SF2">
    <property type="entry name" value="AAA-TYPE ATPASE FAMILY PROTEIN _ ANKYRIN REPEAT FAMILY PROTEIN"/>
    <property type="match status" value="1"/>
</dbReference>
<dbReference type="InterPro" id="IPR050773">
    <property type="entry name" value="CbxX/CfxQ_RuBisCO_ESX"/>
</dbReference>
<feature type="coiled-coil region" evidence="5">
    <location>
        <begin position="2223"/>
        <end position="2315"/>
    </location>
</feature>
<dbReference type="InterPro" id="IPR000641">
    <property type="entry name" value="CbxX/CfxQ"/>
</dbReference>
<dbReference type="InterPro" id="IPR041627">
    <property type="entry name" value="AAA_lid_6"/>
</dbReference>
<dbReference type="FunFam" id="3.40.50.300:FF:000216">
    <property type="entry name" value="Type VII secretion ATPase EccA"/>
    <property type="match status" value="3"/>
</dbReference>
<dbReference type="InterPro" id="IPR041677">
    <property type="entry name" value="DNA2/NAM7_AAA_11"/>
</dbReference>
<dbReference type="SMART" id="SM00382">
    <property type="entry name" value="AAA"/>
    <property type="match status" value="4"/>
</dbReference>
<dbReference type="CDD" id="cd17936">
    <property type="entry name" value="EEXXEc_NFX1"/>
    <property type="match status" value="1"/>
</dbReference>
<dbReference type="Pfam" id="PF00004">
    <property type="entry name" value="AAA"/>
    <property type="match status" value="3"/>
</dbReference>
<dbReference type="PANTHER" id="PTHR43392">
    <property type="entry name" value="AAA-TYPE ATPASE FAMILY PROTEIN / ANKYRIN REPEAT FAMILY PROTEIN"/>
    <property type="match status" value="1"/>
</dbReference>
<evidence type="ECO:0000313" key="8">
    <source>
        <dbReference type="EMBL" id="KAK0390083.1"/>
    </source>
</evidence>
<dbReference type="GO" id="GO:0005524">
    <property type="term" value="F:ATP binding"/>
    <property type="evidence" value="ECO:0007669"/>
    <property type="project" value="UniProtKB-KW"/>
</dbReference>
<evidence type="ECO:0000256" key="5">
    <source>
        <dbReference type="SAM" id="Coils"/>
    </source>
</evidence>
<comment type="caution">
    <text evidence="8">The sequence shown here is derived from an EMBL/GenBank/DDBJ whole genome shotgun (WGS) entry which is preliminary data.</text>
</comment>
<dbReference type="InterPro" id="IPR003959">
    <property type="entry name" value="ATPase_AAA_core"/>
</dbReference>
<feature type="region of interest" description="Disordered" evidence="6">
    <location>
        <begin position="2143"/>
        <end position="2218"/>
    </location>
</feature>
<dbReference type="FunFam" id="1.10.8.60:FF:000160">
    <property type="entry name" value="WGS project CABT00000000 data, contig 2.55"/>
    <property type="match status" value="1"/>
</dbReference>
<dbReference type="InterPro" id="IPR003593">
    <property type="entry name" value="AAA+_ATPase"/>
</dbReference>
<feature type="compositionally biased region" description="Basic and acidic residues" evidence="6">
    <location>
        <begin position="2195"/>
        <end position="2208"/>
    </location>
</feature>
<keyword evidence="9" id="KW-1185">Reference proteome</keyword>
<feature type="domain" description="AAA+ ATPase" evidence="7">
    <location>
        <begin position="1903"/>
        <end position="2042"/>
    </location>
</feature>
<name>A0AA39GMF1_SARSR</name>
<dbReference type="CDD" id="cd06008">
    <property type="entry name" value="NF-X1-zinc-finger"/>
    <property type="match status" value="1"/>
</dbReference>
<dbReference type="InterPro" id="IPR047187">
    <property type="entry name" value="SF1_C_Upf1"/>
</dbReference>
<keyword evidence="3" id="KW-0347">Helicase</keyword>
<evidence type="ECO:0000256" key="2">
    <source>
        <dbReference type="ARBA" id="ARBA00022741"/>
    </source>
</evidence>
<keyword evidence="4" id="KW-0067">ATP-binding</keyword>
<keyword evidence="5" id="KW-0175">Coiled coil</keyword>
<dbReference type="Gene3D" id="3.40.50.300">
    <property type="entry name" value="P-loop containing nucleotide triphosphate hydrolases"/>
    <property type="match status" value="5"/>
</dbReference>
<dbReference type="InterPro" id="IPR041679">
    <property type="entry name" value="DNA2/NAM7-like_C"/>
</dbReference>
<dbReference type="CDD" id="cd18808">
    <property type="entry name" value="SF1_C_Upf1"/>
    <property type="match status" value="1"/>
</dbReference>
<dbReference type="Gene3D" id="1.10.8.60">
    <property type="match status" value="2"/>
</dbReference>
<feature type="region of interest" description="Disordered" evidence="6">
    <location>
        <begin position="1549"/>
        <end position="1573"/>
    </location>
</feature>
<feature type="compositionally biased region" description="Basic and acidic residues" evidence="6">
    <location>
        <begin position="1288"/>
        <end position="1300"/>
    </location>
</feature>
<evidence type="ECO:0000259" key="7">
    <source>
        <dbReference type="SMART" id="SM00382"/>
    </source>
</evidence>